<dbReference type="PANTHER" id="PTHR10587:SF128">
    <property type="entry name" value="POLYSACCHARIDE DEACETYLASE PDAB-RELATED"/>
    <property type="match status" value="1"/>
</dbReference>
<feature type="domain" description="NodB homology" evidence="2">
    <location>
        <begin position="57"/>
        <end position="237"/>
    </location>
</feature>
<dbReference type="GO" id="GO:0005975">
    <property type="term" value="P:carbohydrate metabolic process"/>
    <property type="evidence" value="ECO:0007669"/>
    <property type="project" value="InterPro"/>
</dbReference>
<keyword evidence="1" id="KW-1133">Transmembrane helix</keyword>
<dbReference type="Proteomes" id="UP000605259">
    <property type="component" value="Unassembled WGS sequence"/>
</dbReference>
<reference evidence="3" key="1">
    <citation type="journal article" date="2014" name="Int. J. Syst. Evol. Microbiol.">
        <title>Complete genome sequence of Corynebacterium casei LMG S-19264T (=DSM 44701T), isolated from a smear-ripened cheese.</title>
        <authorList>
            <consortium name="US DOE Joint Genome Institute (JGI-PGF)"/>
            <person name="Walter F."/>
            <person name="Albersmeier A."/>
            <person name="Kalinowski J."/>
            <person name="Ruckert C."/>
        </authorList>
    </citation>
    <scope>NUCLEOTIDE SEQUENCE</scope>
    <source>
        <strain evidence="3">CGMCC 1.12698</strain>
    </source>
</reference>
<proteinExistence type="predicted"/>
<keyword evidence="1" id="KW-0472">Membrane</keyword>
<reference evidence="3" key="2">
    <citation type="submission" date="2020-09" db="EMBL/GenBank/DDBJ databases">
        <authorList>
            <person name="Sun Q."/>
            <person name="Zhou Y."/>
        </authorList>
    </citation>
    <scope>NUCLEOTIDE SEQUENCE</scope>
    <source>
        <strain evidence="3">CGMCC 1.12698</strain>
    </source>
</reference>
<keyword evidence="1" id="KW-0812">Transmembrane</keyword>
<dbReference type="NCBIfam" id="TIGR02764">
    <property type="entry name" value="spore_ybaN_pdaB"/>
    <property type="match status" value="1"/>
</dbReference>
<evidence type="ECO:0000256" key="1">
    <source>
        <dbReference type="SAM" id="Phobius"/>
    </source>
</evidence>
<dbReference type="PANTHER" id="PTHR10587">
    <property type="entry name" value="GLYCOSYL TRANSFERASE-RELATED"/>
    <property type="match status" value="1"/>
</dbReference>
<keyword evidence="4" id="KW-1185">Reference proteome</keyword>
<dbReference type="EMBL" id="BMFK01000007">
    <property type="protein sequence ID" value="GGE84442.1"/>
    <property type="molecule type" value="Genomic_DNA"/>
</dbReference>
<sequence length="254" mass="28936">MFIFFVTKLSKVKQITFIIILAFFTAWLLFLQQQPYDSAFSTKSGPKAISRGDEATKKVALTFNLAWGNELAMPILETLKKEKIHNATFFISGAWAERHPEIVKQIVDEGHEVGSMGYAHKNYKELEDAEIRQDLQKAKDVFTKQGLKDIYLFRPPYGEFDKTILKITNDMGYTFIHWSNNSNDENSPGVARIVENVTKRLQNGDIILLHASDVALQTKKALPLLLREIAQQGYNNATISELIANTELKRKEVK</sequence>
<dbReference type="GO" id="GO:0016810">
    <property type="term" value="F:hydrolase activity, acting on carbon-nitrogen (but not peptide) bonds"/>
    <property type="evidence" value="ECO:0007669"/>
    <property type="project" value="InterPro"/>
</dbReference>
<dbReference type="InterPro" id="IPR014132">
    <property type="entry name" value="PdaB-like"/>
</dbReference>
<dbReference type="InterPro" id="IPR002509">
    <property type="entry name" value="NODB_dom"/>
</dbReference>
<name>A0A917AWZ8_9BACI</name>
<dbReference type="RefSeq" id="WP_188390036.1">
    <property type="nucleotide sequence ID" value="NZ_BMFK01000007.1"/>
</dbReference>
<dbReference type="AlphaFoldDB" id="A0A917AWZ8"/>
<dbReference type="InterPro" id="IPR011330">
    <property type="entry name" value="Glyco_hydro/deAcase_b/a-brl"/>
</dbReference>
<dbReference type="InterPro" id="IPR050248">
    <property type="entry name" value="Polysacc_deacetylase_ArnD"/>
</dbReference>
<dbReference type="SUPFAM" id="SSF88713">
    <property type="entry name" value="Glycoside hydrolase/deacetylase"/>
    <property type="match status" value="1"/>
</dbReference>
<evidence type="ECO:0000313" key="4">
    <source>
        <dbReference type="Proteomes" id="UP000605259"/>
    </source>
</evidence>
<protein>
    <submittedName>
        <fullName evidence="3">Chitooligosaccharide deacetylase</fullName>
    </submittedName>
</protein>
<feature type="transmembrane region" description="Helical" evidence="1">
    <location>
        <begin position="12"/>
        <end position="31"/>
    </location>
</feature>
<dbReference type="GO" id="GO:0016020">
    <property type="term" value="C:membrane"/>
    <property type="evidence" value="ECO:0007669"/>
    <property type="project" value="TreeGrafter"/>
</dbReference>
<evidence type="ECO:0000259" key="2">
    <source>
        <dbReference type="PROSITE" id="PS51677"/>
    </source>
</evidence>
<gene>
    <name evidence="3" type="ORF">GCM10007140_37450</name>
</gene>
<evidence type="ECO:0000313" key="3">
    <source>
        <dbReference type="EMBL" id="GGE84442.1"/>
    </source>
</evidence>
<organism evidence="3 4">
    <name type="scientific">Priestia taiwanensis</name>
    <dbReference type="NCBI Taxonomy" id="1347902"/>
    <lineage>
        <taxon>Bacteria</taxon>
        <taxon>Bacillati</taxon>
        <taxon>Bacillota</taxon>
        <taxon>Bacilli</taxon>
        <taxon>Bacillales</taxon>
        <taxon>Bacillaceae</taxon>
        <taxon>Priestia</taxon>
    </lineage>
</organism>
<comment type="caution">
    <text evidence="3">The sequence shown here is derived from an EMBL/GenBank/DDBJ whole genome shotgun (WGS) entry which is preliminary data.</text>
</comment>
<dbReference type="Gene3D" id="3.20.20.370">
    <property type="entry name" value="Glycoside hydrolase/deacetylase"/>
    <property type="match status" value="1"/>
</dbReference>
<accession>A0A917AWZ8</accession>
<dbReference type="Pfam" id="PF01522">
    <property type="entry name" value="Polysacc_deac_1"/>
    <property type="match status" value="1"/>
</dbReference>
<dbReference type="PROSITE" id="PS51677">
    <property type="entry name" value="NODB"/>
    <property type="match status" value="1"/>
</dbReference>